<accession>A0A151NP80</accession>
<sequence length="203" mass="22669">MLRQAGADMDSFTMPLDEAFLMPPENLLTSTPIQLTPEGSKYLTYVKQGDLDRGKLTLFLSEQTLLEAGNPLETPMSYDPVIQEVSDNVYTQYRKSAKALLTKLIQHKDISSWDDRGGFVYKGMPVKGSNMLDLVRGTFQTHARSSKCLPKGWDIFMKAMAELNVPSSVMGNTMNHDHLEHLKASASDQETPTALPKKQKNCL</sequence>
<protein>
    <submittedName>
        <fullName evidence="2">Uncharacterized protein</fullName>
    </submittedName>
</protein>
<comment type="caution">
    <text evidence="2">The sequence shown here is derived from an EMBL/GenBank/DDBJ whole genome shotgun (WGS) entry which is preliminary data.</text>
</comment>
<gene>
    <name evidence="2" type="ORF">Y1Q_0023324</name>
</gene>
<evidence type="ECO:0000313" key="2">
    <source>
        <dbReference type="EMBL" id="KYO38598.1"/>
    </source>
</evidence>
<dbReference type="Proteomes" id="UP000050525">
    <property type="component" value="Unassembled WGS sequence"/>
</dbReference>
<evidence type="ECO:0000256" key="1">
    <source>
        <dbReference type="SAM" id="MobiDB-lite"/>
    </source>
</evidence>
<proteinExistence type="predicted"/>
<name>A0A151NP80_ALLMI</name>
<reference evidence="2 3" key="1">
    <citation type="journal article" date="2012" name="Genome Biol.">
        <title>Sequencing three crocodilian genomes to illuminate the evolution of archosaurs and amniotes.</title>
        <authorList>
            <person name="St John J.A."/>
            <person name="Braun E.L."/>
            <person name="Isberg S.R."/>
            <person name="Miles L.G."/>
            <person name="Chong A.Y."/>
            <person name="Gongora J."/>
            <person name="Dalzell P."/>
            <person name="Moran C."/>
            <person name="Bed'hom B."/>
            <person name="Abzhanov A."/>
            <person name="Burgess S.C."/>
            <person name="Cooksey A.M."/>
            <person name="Castoe T.A."/>
            <person name="Crawford N.G."/>
            <person name="Densmore L.D."/>
            <person name="Drew J.C."/>
            <person name="Edwards S.V."/>
            <person name="Faircloth B.C."/>
            <person name="Fujita M.K."/>
            <person name="Greenwold M.J."/>
            <person name="Hoffmann F.G."/>
            <person name="Howard J.M."/>
            <person name="Iguchi T."/>
            <person name="Janes D.E."/>
            <person name="Khan S.Y."/>
            <person name="Kohno S."/>
            <person name="de Koning A.J."/>
            <person name="Lance S.L."/>
            <person name="McCarthy F.M."/>
            <person name="McCormack J.E."/>
            <person name="Merchant M.E."/>
            <person name="Peterson D.G."/>
            <person name="Pollock D.D."/>
            <person name="Pourmand N."/>
            <person name="Raney B.J."/>
            <person name="Roessler K.A."/>
            <person name="Sanford J.R."/>
            <person name="Sawyer R.H."/>
            <person name="Schmidt C.J."/>
            <person name="Triplett E.W."/>
            <person name="Tuberville T.D."/>
            <person name="Venegas-Anaya M."/>
            <person name="Howard J.T."/>
            <person name="Jarvis E.D."/>
            <person name="Guillette L.J.Jr."/>
            <person name="Glenn T.C."/>
            <person name="Green R.E."/>
            <person name="Ray D.A."/>
        </authorList>
    </citation>
    <scope>NUCLEOTIDE SEQUENCE [LARGE SCALE GENOMIC DNA]</scope>
    <source>
        <strain evidence="2">KSC_2009_1</strain>
    </source>
</reference>
<feature type="region of interest" description="Disordered" evidence="1">
    <location>
        <begin position="184"/>
        <end position="203"/>
    </location>
</feature>
<dbReference type="EMBL" id="AKHW03002440">
    <property type="protein sequence ID" value="KYO38598.1"/>
    <property type="molecule type" value="Genomic_DNA"/>
</dbReference>
<keyword evidence="3" id="KW-1185">Reference proteome</keyword>
<evidence type="ECO:0000313" key="3">
    <source>
        <dbReference type="Proteomes" id="UP000050525"/>
    </source>
</evidence>
<organism evidence="2 3">
    <name type="scientific">Alligator mississippiensis</name>
    <name type="common">American alligator</name>
    <dbReference type="NCBI Taxonomy" id="8496"/>
    <lineage>
        <taxon>Eukaryota</taxon>
        <taxon>Metazoa</taxon>
        <taxon>Chordata</taxon>
        <taxon>Craniata</taxon>
        <taxon>Vertebrata</taxon>
        <taxon>Euteleostomi</taxon>
        <taxon>Archelosauria</taxon>
        <taxon>Archosauria</taxon>
        <taxon>Crocodylia</taxon>
        <taxon>Alligatoridae</taxon>
        <taxon>Alligatorinae</taxon>
        <taxon>Alligator</taxon>
    </lineage>
</organism>
<dbReference type="AlphaFoldDB" id="A0A151NP80"/>